<dbReference type="GO" id="GO:0006355">
    <property type="term" value="P:regulation of DNA-templated transcription"/>
    <property type="evidence" value="ECO:0007669"/>
    <property type="project" value="InterPro"/>
</dbReference>
<dbReference type="GO" id="GO:0008270">
    <property type="term" value="F:zinc ion binding"/>
    <property type="evidence" value="ECO:0007669"/>
    <property type="project" value="UniProtKB-KW"/>
</dbReference>
<dbReference type="InterPro" id="IPR008422">
    <property type="entry name" value="KN_HD"/>
</dbReference>
<feature type="compositionally biased region" description="Low complexity" evidence="6">
    <location>
        <begin position="323"/>
        <end position="364"/>
    </location>
</feature>
<evidence type="ECO:0000256" key="5">
    <source>
        <dbReference type="PROSITE-ProRule" id="PRU00108"/>
    </source>
</evidence>
<sequence>MSRPFADVPKASGNFFAEDNARFAAANKEHEETTIDIHHALTVSGHGSEDDSCQLLLPLSLLAGSEGTDLSLVDDDWALPLGYLDDVDLSNELHTATQPNGFVEVSLQRYVPPLCLAFLSTNSQRKAKDHALAGKSDPSDDTGFHTNEPATHSANAGMTANSGDEGSNLGRDVMLPETNEMPPKIGRRFSRESARILKQWLSNHEDYPYPSHADKQSLQLLTGLTMTQISNWLANARRRQKAIINRRLSSSDQSPSTVSGRPGTPMPRRKTRDSPSGMNPIQRWVDSPPEDEPAAVGDIARALSSRRTLAQGGSRSDYYLDHSSGPSSVIGESSASSAGSSRDGPLSGASASSQSSGRSRGTSSPLPIPRQRRRRRKLGQRTPLLQTRGLYQCTFCTETFRTKYDWQRHEKSLHIPLERWTCSPSGPTSVNPETEKICCVFCGQVEPLLDHIARHNFDACQDRVFNRRDHLKQHLRLFHDADGVDWVIEAWKASSPEVKSRCGFCGKSLESFSERADHLSDHFKTGRTMADWTGDWGFEQWVLDSLENYISPYIIEFERSCPFPFEASHRSPSSPRTAYELITLELAFFVQEHLDRTGQIPTNKELQLEACRIVFASEVLSPTSHSPELKAVSWLRDLVTSDPEITQQAKFSPIRSQSESRLSSLQIIGKSTLFDSCPLELQLRGHLYRLWSSSSAAAIDSALQIEACRMVTEMEKSLSSDGFSDIVANWLTKLIIASADWLASFKERARLQWEPNKTQRSNQDSQQMIGDLVDVAKLSKPQYDMILQSNTSLTFPQERPLDTNLEPLAWQAQGLVNPSLLSLDFSSSGQENDETPELIAPFTATSASSSAAAHMTKTAHKFSAPQEWSSSNNQAAWLRSGQFILNNSSSHRWLSSDLKRWVAATMSPSNPDCHVPSDDEIRLQARYLLFGDGDPWNPTEADNAQWLAVFKKEAGIEKDSNT</sequence>
<evidence type="ECO:0000256" key="4">
    <source>
        <dbReference type="PROSITE-ProRule" id="PRU00042"/>
    </source>
</evidence>
<keyword evidence="4" id="KW-0863">Zinc-finger</keyword>
<dbReference type="STRING" id="1573173.A0A162PJ01"/>
<dbReference type="InterPro" id="IPR001356">
    <property type="entry name" value="HD"/>
</dbReference>
<dbReference type="GO" id="GO:0005634">
    <property type="term" value="C:nucleus"/>
    <property type="evidence" value="ECO:0007669"/>
    <property type="project" value="UniProtKB-SubCell"/>
</dbReference>
<dbReference type="InterPro" id="IPR009057">
    <property type="entry name" value="Homeodomain-like_sf"/>
</dbReference>
<dbReference type="GO" id="GO:0003677">
    <property type="term" value="F:DNA binding"/>
    <property type="evidence" value="ECO:0007669"/>
    <property type="project" value="UniProtKB-UniRule"/>
</dbReference>
<proteinExistence type="predicted"/>
<dbReference type="SMART" id="SM00355">
    <property type="entry name" value="ZnF_C2H2"/>
    <property type="match status" value="3"/>
</dbReference>
<dbReference type="CDD" id="cd00086">
    <property type="entry name" value="homeodomain"/>
    <property type="match status" value="1"/>
</dbReference>
<evidence type="ECO:0000259" key="8">
    <source>
        <dbReference type="PROSITE" id="PS50157"/>
    </source>
</evidence>
<gene>
    <name evidence="9" type="ORF">CI238_10292</name>
</gene>
<reference evidence="9 10" key="1">
    <citation type="submission" date="2015-06" db="EMBL/GenBank/DDBJ databases">
        <title>Survival trade-offs in plant roots during colonization by closely related pathogenic and mutualistic fungi.</title>
        <authorList>
            <person name="Hacquard S."/>
            <person name="Kracher B."/>
            <person name="Hiruma K."/>
            <person name="Weinman A."/>
            <person name="Muench P."/>
            <person name="Garrido Oter R."/>
            <person name="Ver Loren van Themaat E."/>
            <person name="Dallerey J.-F."/>
            <person name="Damm U."/>
            <person name="Henrissat B."/>
            <person name="Lespinet O."/>
            <person name="Thon M."/>
            <person name="Kemen E."/>
            <person name="McHardy A.C."/>
            <person name="Schulze-Lefert P."/>
            <person name="O'Connell R.J."/>
        </authorList>
    </citation>
    <scope>NUCLEOTIDE SEQUENCE [LARGE SCALE GENOMIC DNA]</scope>
    <source>
        <strain evidence="9 10">MAFF 238704</strain>
    </source>
</reference>
<dbReference type="AlphaFoldDB" id="A0A162PJ01"/>
<evidence type="ECO:0000256" key="1">
    <source>
        <dbReference type="ARBA" id="ARBA00023125"/>
    </source>
</evidence>
<comment type="subcellular location">
    <subcellularLocation>
        <location evidence="5">Nucleus</location>
    </subcellularLocation>
</comment>
<dbReference type="SUPFAM" id="SSF46689">
    <property type="entry name" value="Homeodomain-like"/>
    <property type="match status" value="1"/>
</dbReference>
<keyword evidence="2 5" id="KW-0371">Homeobox</keyword>
<feature type="compositionally biased region" description="Polar residues" evidence="6">
    <location>
        <begin position="247"/>
        <end position="259"/>
    </location>
</feature>
<dbReference type="InterPro" id="IPR050224">
    <property type="entry name" value="TALE_homeobox"/>
</dbReference>
<dbReference type="Proteomes" id="UP000076584">
    <property type="component" value="Unassembled WGS sequence"/>
</dbReference>
<dbReference type="InterPro" id="IPR013087">
    <property type="entry name" value="Znf_C2H2_type"/>
</dbReference>
<feature type="region of interest" description="Disordered" evidence="6">
    <location>
        <begin position="244"/>
        <end position="381"/>
    </location>
</feature>
<dbReference type="SMART" id="SM00389">
    <property type="entry name" value="HOX"/>
    <property type="match status" value="1"/>
</dbReference>
<feature type="domain" description="C2H2-type" evidence="8">
    <location>
        <begin position="391"/>
        <end position="414"/>
    </location>
</feature>
<comment type="caution">
    <text evidence="9">The sequence shown here is derived from an EMBL/GenBank/DDBJ whole genome shotgun (WGS) entry which is preliminary data.</text>
</comment>
<dbReference type="Pfam" id="PF05920">
    <property type="entry name" value="Homeobox_KN"/>
    <property type="match status" value="1"/>
</dbReference>
<dbReference type="Gene3D" id="1.10.10.60">
    <property type="entry name" value="Homeodomain-like"/>
    <property type="match status" value="1"/>
</dbReference>
<feature type="region of interest" description="Disordered" evidence="6">
    <location>
        <begin position="129"/>
        <end position="185"/>
    </location>
</feature>
<evidence type="ECO:0000256" key="6">
    <source>
        <dbReference type="SAM" id="MobiDB-lite"/>
    </source>
</evidence>
<keyword evidence="4" id="KW-0862">Zinc</keyword>
<evidence type="ECO:0000313" key="9">
    <source>
        <dbReference type="EMBL" id="KZL87200.1"/>
    </source>
</evidence>
<feature type="compositionally biased region" description="Polar residues" evidence="6">
    <location>
        <begin position="305"/>
        <end position="314"/>
    </location>
</feature>
<evidence type="ECO:0000256" key="3">
    <source>
        <dbReference type="ARBA" id="ARBA00023242"/>
    </source>
</evidence>
<keyword evidence="1 5" id="KW-0238">DNA-binding</keyword>
<dbReference type="PROSITE" id="PS50157">
    <property type="entry name" value="ZINC_FINGER_C2H2_2"/>
    <property type="match status" value="1"/>
</dbReference>
<evidence type="ECO:0000313" key="10">
    <source>
        <dbReference type="Proteomes" id="UP000076584"/>
    </source>
</evidence>
<evidence type="ECO:0000259" key="7">
    <source>
        <dbReference type="PROSITE" id="PS50071"/>
    </source>
</evidence>
<dbReference type="PANTHER" id="PTHR11850">
    <property type="entry name" value="HOMEOBOX PROTEIN TRANSCRIPTION FACTORS"/>
    <property type="match status" value="1"/>
</dbReference>
<dbReference type="PROSITE" id="PS50071">
    <property type="entry name" value="HOMEOBOX_2"/>
    <property type="match status" value="1"/>
</dbReference>
<keyword evidence="4" id="KW-0479">Metal-binding</keyword>
<feature type="compositionally biased region" description="Polar residues" evidence="6">
    <location>
        <begin position="144"/>
        <end position="165"/>
    </location>
</feature>
<keyword evidence="3 5" id="KW-0539">Nucleus</keyword>
<feature type="domain" description="Homeobox" evidence="7">
    <location>
        <begin position="180"/>
        <end position="243"/>
    </location>
</feature>
<dbReference type="PROSITE" id="PS00028">
    <property type="entry name" value="ZINC_FINGER_C2H2_1"/>
    <property type="match status" value="2"/>
</dbReference>
<feature type="compositionally biased region" description="Basic residues" evidence="6">
    <location>
        <begin position="370"/>
        <end position="379"/>
    </location>
</feature>
<protein>
    <submittedName>
        <fullName evidence="9">C2h2 type zinc finger domain-containing protein</fullName>
    </submittedName>
</protein>
<accession>A0A162PJ01</accession>
<evidence type="ECO:0000256" key="2">
    <source>
        <dbReference type="ARBA" id="ARBA00023155"/>
    </source>
</evidence>
<organism evidence="9 10">
    <name type="scientific">Colletotrichum incanum</name>
    <name type="common">Soybean anthracnose fungus</name>
    <dbReference type="NCBI Taxonomy" id="1573173"/>
    <lineage>
        <taxon>Eukaryota</taxon>
        <taxon>Fungi</taxon>
        <taxon>Dikarya</taxon>
        <taxon>Ascomycota</taxon>
        <taxon>Pezizomycotina</taxon>
        <taxon>Sordariomycetes</taxon>
        <taxon>Hypocreomycetidae</taxon>
        <taxon>Glomerellales</taxon>
        <taxon>Glomerellaceae</taxon>
        <taxon>Colletotrichum</taxon>
        <taxon>Colletotrichum spaethianum species complex</taxon>
    </lineage>
</organism>
<name>A0A162PJ01_COLIC</name>
<dbReference type="EMBL" id="LFIW01000328">
    <property type="protein sequence ID" value="KZL87200.1"/>
    <property type="molecule type" value="Genomic_DNA"/>
</dbReference>
<feature type="DNA-binding region" description="Homeobox" evidence="5">
    <location>
        <begin position="182"/>
        <end position="244"/>
    </location>
</feature>
<keyword evidence="10" id="KW-1185">Reference proteome</keyword>